<gene>
    <name evidence="2" type="ORF">R3P38DRAFT_3217391</name>
</gene>
<dbReference type="AlphaFoldDB" id="A0AAW0A4Y3"/>
<dbReference type="EMBL" id="JAWWNJ010000084">
    <property type="protein sequence ID" value="KAK7001200.1"/>
    <property type="molecule type" value="Genomic_DNA"/>
</dbReference>
<sequence length="414" mass="46859">MPDNTPTGPDRDAIGVRSAAIDGGEPRDRPEANDAPAESIEFPVLLDDDKLPDNLQWRKKLNPGVQLHSTRTAAATSQTNILAIPSENEVTFCVHLLANALCCDLCANDGPFPPKAPETHPTTPPTHPQSTASSTTTTPNNNGKRGRRAAASDTDAGAKRRGGHLTECKEIVERWATEMYEKDWADSGLTSDVFITDTMITYLAHNRFSSLAHLRNSLERSTRSWGLVEDYGNDILGRLARVDQRRDDERHRQEAERVQRQLEQQEKRERKEREAREREAAAAARLLERRLRIEAAEMERQRKADARELQRQHRVQRDHLEACRKYVNYLNRPIKRGMRLKKPDNLSDYLTQNPDALDANGRQCYAREIQSPLATRNLNIQHNALPRDVYLVSASLCDSATVYLDHGVHTLNVF</sequence>
<feature type="region of interest" description="Disordered" evidence="1">
    <location>
        <begin position="114"/>
        <end position="162"/>
    </location>
</feature>
<name>A0AAW0A4Y3_9AGAR</name>
<evidence type="ECO:0000256" key="1">
    <source>
        <dbReference type="SAM" id="MobiDB-lite"/>
    </source>
</evidence>
<feature type="region of interest" description="Disordered" evidence="1">
    <location>
        <begin position="244"/>
        <end position="276"/>
    </location>
</feature>
<protein>
    <submittedName>
        <fullName evidence="2">Uncharacterized protein</fullName>
    </submittedName>
</protein>
<reference evidence="2 3" key="1">
    <citation type="journal article" date="2024" name="J Genomics">
        <title>Draft genome sequencing and assembly of Favolaschia claudopus CIRM-BRFM 2984 isolated from oak limbs.</title>
        <authorList>
            <person name="Navarro D."/>
            <person name="Drula E."/>
            <person name="Chaduli D."/>
            <person name="Cazenave R."/>
            <person name="Ahrendt S."/>
            <person name="Wang J."/>
            <person name="Lipzen A."/>
            <person name="Daum C."/>
            <person name="Barry K."/>
            <person name="Grigoriev I.V."/>
            <person name="Favel A."/>
            <person name="Rosso M.N."/>
            <person name="Martin F."/>
        </authorList>
    </citation>
    <scope>NUCLEOTIDE SEQUENCE [LARGE SCALE GENOMIC DNA]</scope>
    <source>
        <strain evidence="2 3">CIRM-BRFM 2984</strain>
    </source>
</reference>
<keyword evidence="3" id="KW-1185">Reference proteome</keyword>
<proteinExistence type="predicted"/>
<comment type="caution">
    <text evidence="2">The sequence shown here is derived from an EMBL/GenBank/DDBJ whole genome shotgun (WGS) entry which is preliminary data.</text>
</comment>
<accession>A0AAW0A4Y3</accession>
<feature type="compositionally biased region" description="Pro residues" evidence="1">
    <location>
        <begin position="114"/>
        <end position="127"/>
    </location>
</feature>
<dbReference type="Proteomes" id="UP001362999">
    <property type="component" value="Unassembled WGS sequence"/>
</dbReference>
<feature type="region of interest" description="Disordered" evidence="1">
    <location>
        <begin position="1"/>
        <end position="37"/>
    </location>
</feature>
<feature type="compositionally biased region" description="Low complexity" evidence="1">
    <location>
        <begin position="128"/>
        <end position="139"/>
    </location>
</feature>
<evidence type="ECO:0000313" key="2">
    <source>
        <dbReference type="EMBL" id="KAK7001200.1"/>
    </source>
</evidence>
<evidence type="ECO:0000313" key="3">
    <source>
        <dbReference type="Proteomes" id="UP001362999"/>
    </source>
</evidence>
<organism evidence="2 3">
    <name type="scientific">Favolaschia claudopus</name>
    <dbReference type="NCBI Taxonomy" id="2862362"/>
    <lineage>
        <taxon>Eukaryota</taxon>
        <taxon>Fungi</taxon>
        <taxon>Dikarya</taxon>
        <taxon>Basidiomycota</taxon>
        <taxon>Agaricomycotina</taxon>
        <taxon>Agaricomycetes</taxon>
        <taxon>Agaricomycetidae</taxon>
        <taxon>Agaricales</taxon>
        <taxon>Marasmiineae</taxon>
        <taxon>Mycenaceae</taxon>
        <taxon>Favolaschia</taxon>
    </lineage>
</organism>